<feature type="transmembrane region" description="Helical" evidence="8">
    <location>
        <begin position="67"/>
        <end position="88"/>
    </location>
</feature>
<dbReference type="PANTHER" id="PTHR33908:SF11">
    <property type="entry name" value="MEMBRANE PROTEIN"/>
    <property type="match status" value="1"/>
</dbReference>
<evidence type="ECO:0000256" key="6">
    <source>
        <dbReference type="ARBA" id="ARBA00022989"/>
    </source>
</evidence>
<keyword evidence="7 8" id="KW-0472">Membrane</keyword>
<proteinExistence type="predicted"/>
<feature type="transmembrane region" description="Helical" evidence="8">
    <location>
        <begin position="314"/>
        <end position="333"/>
    </location>
</feature>
<evidence type="ECO:0000313" key="9">
    <source>
        <dbReference type="EMBL" id="RON63711.1"/>
    </source>
</evidence>
<dbReference type="GO" id="GO:0005886">
    <property type="term" value="C:plasma membrane"/>
    <property type="evidence" value="ECO:0007669"/>
    <property type="project" value="UniProtKB-SubCell"/>
</dbReference>
<keyword evidence="5 8" id="KW-0812">Transmembrane</keyword>
<feature type="transmembrane region" description="Helical" evidence="8">
    <location>
        <begin position="214"/>
        <end position="233"/>
    </location>
</feature>
<keyword evidence="2" id="KW-1003">Cell membrane</keyword>
<evidence type="ECO:0000256" key="7">
    <source>
        <dbReference type="ARBA" id="ARBA00023136"/>
    </source>
</evidence>
<reference evidence="9 10" key="1">
    <citation type="submission" date="2016-10" db="EMBL/GenBank/DDBJ databases">
        <title>Comparative genome analysis of multiple Pseudomonas spp. focuses on biocontrol and plant growth promoting traits.</title>
        <authorList>
            <person name="Tao X.-Y."/>
            <person name="Taylor C.G."/>
        </authorList>
    </citation>
    <scope>NUCLEOTIDE SEQUENCE [LARGE SCALE GENOMIC DNA]</scope>
    <source>
        <strain evidence="9 10">24D3</strain>
    </source>
</reference>
<accession>A0A423L622</accession>
<feature type="transmembrane region" description="Helical" evidence="8">
    <location>
        <begin position="190"/>
        <end position="207"/>
    </location>
</feature>
<gene>
    <name evidence="9" type="ORF">BK671_21115</name>
</gene>
<dbReference type="GO" id="GO:0009103">
    <property type="term" value="P:lipopolysaccharide biosynthetic process"/>
    <property type="evidence" value="ECO:0007669"/>
    <property type="project" value="UniProtKB-ARBA"/>
</dbReference>
<evidence type="ECO:0008006" key="11">
    <source>
        <dbReference type="Google" id="ProtNLM"/>
    </source>
</evidence>
<comment type="subcellular location">
    <subcellularLocation>
        <location evidence="1">Cell membrane</location>
        <topology evidence="1">Multi-pass membrane protein</topology>
    </subcellularLocation>
</comment>
<dbReference type="AlphaFoldDB" id="A0A423L622"/>
<keyword evidence="6 8" id="KW-1133">Transmembrane helix</keyword>
<evidence type="ECO:0000256" key="4">
    <source>
        <dbReference type="ARBA" id="ARBA00022679"/>
    </source>
</evidence>
<feature type="transmembrane region" description="Helical" evidence="8">
    <location>
        <begin position="268"/>
        <end position="283"/>
    </location>
</feature>
<name>A0A423L622_PSEFL</name>
<comment type="caution">
    <text evidence="9">The sequence shown here is derived from an EMBL/GenBank/DDBJ whole genome shotgun (WGS) entry which is preliminary data.</text>
</comment>
<evidence type="ECO:0000313" key="10">
    <source>
        <dbReference type="Proteomes" id="UP000285757"/>
    </source>
</evidence>
<feature type="transmembrane region" description="Helical" evidence="8">
    <location>
        <begin position="26"/>
        <end position="47"/>
    </location>
</feature>
<dbReference type="InterPro" id="IPR050297">
    <property type="entry name" value="LipidA_mod_glycosyltrf_83"/>
</dbReference>
<evidence type="ECO:0000256" key="2">
    <source>
        <dbReference type="ARBA" id="ARBA00022475"/>
    </source>
</evidence>
<dbReference type="EMBL" id="MOBU01000017">
    <property type="protein sequence ID" value="RON63711.1"/>
    <property type="molecule type" value="Genomic_DNA"/>
</dbReference>
<feature type="transmembrane region" description="Helical" evidence="8">
    <location>
        <begin position="128"/>
        <end position="149"/>
    </location>
</feature>
<evidence type="ECO:0000256" key="8">
    <source>
        <dbReference type="SAM" id="Phobius"/>
    </source>
</evidence>
<dbReference type="RefSeq" id="WP_123534817.1">
    <property type="nucleotide sequence ID" value="NZ_MOBU01000017.1"/>
</dbReference>
<dbReference type="PANTHER" id="PTHR33908">
    <property type="entry name" value="MANNOSYLTRANSFERASE YKCB-RELATED"/>
    <property type="match status" value="1"/>
</dbReference>
<feature type="transmembrane region" description="Helical" evidence="8">
    <location>
        <begin position="161"/>
        <end position="184"/>
    </location>
</feature>
<feature type="transmembrane region" description="Helical" evidence="8">
    <location>
        <begin position="290"/>
        <end position="308"/>
    </location>
</feature>
<keyword evidence="4" id="KW-0808">Transferase</keyword>
<dbReference type="GO" id="GO:0016763">
    <property type="term" value="F:pentosyltransferase activity"/>
    <property type="evidence" value="ECO:0007669"/>
    <property type="project" value="TreeGrafter"/>
</dbReference>
<dbReference type="Proteomes" id="UP000285757">
    <property type="component" value="Unassembled WGS sequence"/>
</dbReference>
<feature type="transmembrane region" description="Helical" evidence="8">
    <location>
        <begin position="345"/>
        <end position="365"/>
    </location>
</feature>
<feature type="transmembrane region" description="Helical" evidence="8">
    <location>
        <begin position="100"/>
        <end position="122"/>
    </location>
</feature>
<evidence type="ECO:0000256" key="1">
    <source>
        <dbReference type="ARBA" id="ARBA00004651"/>
    </source>
</evidence>
<organism evidence="9 10">
    <name type="scientific">Pseudomonas fluorescens</name>
    <dbReference type="NCBI Taxonomy" id="294"/>
    <lineage>
        <taxon>Bacteria</taxon>
        <taxon>Pseudomonadati</taxon>
        <taxon>Pseudomonadota</taxon>
        <taxon>Gammaproteobacteria</taxon>
        <taxon>Pseudomonadales</taxon>
        <taxon>Pseudomonadaceae</taxon>
        <taxon>Pseudomonas</taxon>
    </lineage>
</organism>
<protein>
    <recommendedName>
        <fullName evidence="11">Glycosyltransferase RgtA/B/C/D-like domain-containing protein</fullName>
    </recommendedName>
</protein>
<keyword evidence="3" id="KW-0328">Glycosyltransferase</keyword>
<evidence type="ECO:0000256" key="5">
    <source>
        <dbReference type="ARBA" id="ARBA00022692"/>
    </source>
</evidence>
<sequence length="635" mass="70302">MLTLGSNTTQNGIIPAGHFLRAKGHWFFAIVAFFVYVYGLYAGWGGATADDGSFFLRYAENMTHGQFWVWNIGESPIWGASSPLYPLYLALLMKLGAEPVVALVGGGALLGSLALTFTGWMLVQRFGYIAGILFVAATSSDGFFMWYAGTAGLESPLTLAVFTYAVWALLRGNSGIHIGIAAGLLSVQKLDLIPAAFFLICAWSFLTRSIPVKTVIIAAIIGAAWYGFAWLYFGLPVPNSFITKTFFQNAQSYITWQWFGKYLLIENNHYWFAILALPALLGLNKKSAPIFIFLGGLTLTHLAAYSLKFPLERYDWYATPALYSLFILGALGAQTIWDISSKYSYIIKLLLIILLGYIITQSYIIGKQSTAGIKQYLNLEKDRTDAGKWISENTPKDFRLKAAWGSPAFFAHRYTIDSSFLNRHYESDDLVKTYAPEIIITDTGKVGDTYTLVKIFNKAIKVGINYPFGVHIRNDLVSQVTDVDHSLKTCSDNDTCASIDTPFIDLISSPVLGDKYGILRIDEDPDTIFAHPGETQPTTFELDPKKFKKWGVTSFTLTASISPNVPKEVVARGGAVVGFTVYHGNDLIGERKVVRTGEPATVSFPLAEESNYRIVVDNNKVVDTNWALIKLDQHK</sequence>
<evidence type="ECO:0000256" key="3">
    <source>
        <dbReference type="ARBA" id="ARBA00022676"/>
    </source>
</evidence>